<dbReference type="OrthoDB" id="9937474at2"/>
<comment type="caution">
    <text evidence="1">The sequence shown here is derived from an EMBL/GenBank/DDBJ whole genome shotgun (WGS) entry which is preliminary data.</text>
</comment>
<organism evidence="1 2">
    <name type="scientific">Micromonospora endolithica</name>
    <dbReference type="NCBI Taxonomy" id="230091"/>
    <lineage>
        <taxon>Bacteria</taxon>
        <taxon>Bacillati</taxon>
        <taxon>Actinomycetota</taxon>
        <taxon>Actinomycetes</taxon>
        <taxon>Micromonosporales</taxon>
        <taxon>Micromonosporaceae</taxon>
        <taxon>Micromonospora</taxon>
    </lineage>
</organism>
<name>A0A3A9YW17_9ACTN</name>
<dbReference type="RefSeq" id="WP_120731796.1">
    <property type="nucleotide sequence ID" value="NZ_RBAK01000015.1"/>
</dbReference>
<sequence>MENDAVAKTLDIRLWIDLTGGGNASEARMRRVVNKVRQAALDALEEETLTPQGVGGDWALNYTRAWDDIAPPKGRGRRLQ</sequence>
<proteinExistence type="predicted"/>
<gene>
    <name evidence="1" type="ORF">D7223_27995</name>
</gene>
<reference evidence="1 2" key="1">
    <citation type="journal article" date="2004" name="Syst. Appl. Microbiol.">
        <title>Cryptoendolithic actinomycetes from antarctic sandstone rock samples: Micromonospora endolithica sp. nov. and two isolates related to Micromonospora coerulea Jensen 1932.</title>
        <authorList>
            <person name="Hirsch P."/>
            <person name="Mevs U."/>
            <person name="Kroppenstedt R.M."/>
            <person name="Schumann P."/>
            <person name="Stackebrandt E."/>
        </authorList>
    </citation>
    <scope>NUCLEOTIDE SEQUENCE [LARGE SCALE GENOMIC DNA]</scope>
    <source>
        <strain evidence="1 2">JCM 12677</strain>
    </source>
</reference>
<evidence type="ECO:0000313" key="2">
    <source>
        <dbReference type="Proteomes" id="UP000281726"/>
    </source>
</evidence>
<protein>
    <submittedName>
        <fullName evidence="1">Uncharacterized protein</fullName>
    </submittedName>
</protein>
<evidence type="ECO:0000313" key="1">
    <source>
        <dbReference type="EMBL" id="RKN39979.1"/>
    </source>
</evidence>
<keyword evidence="2" id="KW-1185">Reference proteome</keyword>
<dbReference type="EMBL" id="RBAK01000015">
    <property type="protein sequence ID" value="RKN39979.1"/>
    <property type="molecule type" value="Genomic_DNA"/>
</dbReference>
<dbReference type="AlphaFoldDB" id="A0A3A9YW17"/>
<accession>A0A3A9YW17</accession>
<dbReference type="Proteomes" id="UP000281726">
    <property type="component" value="Unassembled WGS sequence"/>
</dbReference>